<dbReference type="SUPFAM" id="SSF54285">
    <property type="entry name" value="MoaD/ThiS"/>
    <property type="match status" value="1"/>
</dbReference>
<dbReference type="InterPro" id="IPR016155">
    <property type="entry name" value="Mopterin_synth/thiamin_S_b"/>
</dbReference>
<dbReference type="AlphaFoldDB" id="A0A837IJX9"/>
<sequence>MDQFFVKVAQLGGKVIEVLLDTGATVEDALAAAGVEDFEKTEIKINKRAVQFEDEVFADELVVIVPKIEGGL</sequence>
<gene>
    <name evidence="1" type="ORF">UX01_C0011G0022</name>
</gene>
<proteinExistence type="predicted"/>
<accession>A0A837IJX9</accession>
<evidence type="ECO:0000313" key="1">
    <source>
        <dbReference type="EMBL" id="KKT99257.1"/>
    </source>
</evidence>
<reference evidence="1 2" key="1">
    <citation type="journal article" date="2015" name="Nature">
        <title>rRNA introns, odd ribosomes, and small enigmatic genomes across a large radiation of phyla.</title>
        <authorList>
            <person name="Brown C.T."/>
            <person name="Hug L.A."/>
            <person name="Thomas B.C."/>
            <person name="Sharon I."/>
            <person name="Castelle C.J."/>
            <person name="Singh A."/>
            <person name="Wilkins M.J."/>
            <person name="Williams K.H."/>
            <person name="Banfield J.F."/>
        </authorList>
    </citation>
    <scope>NUCLEOTIDE SEQUENCE [LARGE SCALE GENOMIC DNA]</scope>
</reference>
<comment type="caution">
    <text evidence="1">The sequence shown here is derived from an EMBL/GenBank/DDBJ whole genome shotgun (WGS) entry which is preliminary data.</text>
</comment>
<evidence type="ECO:0000313" key="2">
    <source>
        <dbReference type="Proteomes" id="UP000034078"/>
    </source>
</evidence>
<name>A0A837IJX9_9BACT</name>
<dbReference type="EMBL" id="LCKO01000011">
    <property type="protein sequence ID" value="KKT99257.1"/>
    <property type="molecule type" value="Genomic_DNA"/>
</dbReference>
<organism evidence="1 2">
    <name type="scientific">Candidatus Collierbacteria bacterium GW2011_GWB2_45_17</name>
    <dbReference type="NCBI Taxonomy" id="1618388"/>
    <lineage>
        <taxon>Bacteria</taxon>
        <taxon>Candidatus Collieribacteriota</taxon>
    </lineage>
</organism>
<dbReference type="Proteomes" id="UP000034078">
    <property type="component" value="Unassembled WGS sequence"/>
</dbReference>
<protein>
    <submittedName>
        <fullName evidence="1">Uncharacterized protein</fullName>
    </submittedName>
</protein>